<evidence type="ECO:0000313" key="1">
    <source>
        <dbReference type="EMBL" id="HFM99794.1"/>
    </source>
</evidence>
<dbReference type="AlphaFoldDB" id="A0A7C3PH21"/>
<comment type="caution">
    <text evidence="1">The sequence shown here is derived from an EMBL/GenBank/DDBJ whole genome shotgun (WGS) entry which is preliminary data.</text>
</comment>
<reference evidence="1" key="1">
    <citation type="journal article" date="2020" name="mSystems">
        <title>Genome- and Community-Level Interaction Insights into Carbon Utilization and Element Cycling Functions of Hydrothermarchaeota in Hydrothermal Sediment.</title>
        <authorList>
            <person name="Zhou Z."/>
            <person name="Liu Y."/>
            <person name="Xu W."/>
            <person name="Pan J."/>
            <person name="Luo Z.H."/>
            <person name="Li M."/>
        </authorList>
    </citation>
    <scope>NUCLEOTIDE SEQUENCE [LARGE SCALE GENOMIC DNA]</scope>
    <source>
        <strain evidence="1">SpSt-418</strain>
    </source>
</reference>
<dbReference type="SUPFAM" id="SSF49899">
    <property type="entry name" value="Concanavalin A-like lectins/glucanases"/>
    <property type="match status" value="1"/>
</dbReference>
<protein>
    <submittedName>
        <fullName evidence="1">Uncharacterized protein</fullName>
    </submittedName>
</protein>
<dbReference type="InterPro" id="IPR013320">
    <property type="entry name" value="ConA-like_dom_sf"/>
</dbReference>
<dbReference type="EMBL" id="DSRU01000275">
    <property type="protein sequence ID" value="HFM99794.1"/>
    <property type="molecule type" value="Genomic_DNA"/>
</dbReference>
<sequence length="913" mass="99466">MSGEVLNFSVPNFTLTIGSVDFTACVASLSLARPLPDFGSPYSWTGTISLNTPLDPGELPESLDDLDNAARWSKGLQPIVFSVEGTPLAVVRILEYYFDPDNGTAEMSVGDLLTLLNFRKPPQGVESLGFDVTSPLPIQALAEFVLGTVLDLNFDLDLPGVLRVAPSKPSGSYIQWLQGYLGERGLWLYVDPTETIRAAEFPRRATQASVLFSKPRRQVETFQRQRSPEVPAEKIVVSGTYDDFVKCSRPDNPVEVGYALFTIEDGDTTTVAYRVARITTRQVEEKTLTRYRERAITQTALGVLFPDSFPGNTSLIESENTLLTRFADSQGFVKTQTTETVKPFAVAVPEVYPPVDDDGNAILANLRGKTLAETTTEVFSSRLFSNAISAEDNVVRENTAQTDKLVPVYDDEGEPTGTQTLTASLVQKTWDNGNLLTFGEQTASCQHYEFRQNTYSLEQLDSISALVLTNSQTLPGQSPPQFATLEPSHSVASLPLKSELRVAPVGVTPFVEQEFNYSFNTLQNAAEADNLAELIAIQQQGSYRARSFNAPMVAEWLANPSPFAVARVHDGIFALTNDVITLTNGELEVAWQGYWLGKIPPLQTPSDEWSEPVYPIRQTQPLSLNVGFALVSREGNPAGDDGKLSIEVGFRVVIVDPLSVEVGIDFELIETLRESIEIDVGFDFAVSESVPPNPALVHVWTFESPDYLNDKIGTSHLTLSSGTATQVTGAIGSALQLDYISDPGVLSTPRVTSLGLGGVSFVMAMWLKWRYEYGIRCLAGVLDGATATYEFAMGTDSSEGTPILALFSNGSFDFTPGVNPAFDLASGVSLGDWIHLIFENDLTANVSKWTVFNQATNEELIRSGVSLTVANTTADFEVYAPDIAIVDGIHLYRGYGSLSAGEKAALRSSEYPF</sequence>
<name>A0A7C3PH21_9CYAN</name>
<gene>
    <name evidence="1" type="ORF">ENR64_18975</name>
</gene>
<organism evidence="1">
    <name type="scientific">Oscillatoriales cyanobacterium SpSt-418</name>
    <dbReference type="NCBI Taxonomy" id="2282169"/>
    <lineage>
        <taxon>Bacteria</taxon>
        <taxon>Bacillati</taxon>
        <taxon>Cyanobacteriota</taxon>
        <taxon>Cyanophyceae</taxon>
        <taxon>Oscillatoriophycideae</taxon>
        <taxon>Oscillatoriales</taxon>
    </lineage>
</organism>
<accession>A0A7C3PH21</accession>
<proteinExistence type="predicted"/>